<dbReference type="Proteomes" id="UP000325577">
    <property type="component" value="Linkage Group LG6"/>
</dbReference>
<dbReference type="AlphaFoldDB" id="A0A5J4ZK25"/>
<evidence type="ECO:0000313" key="2">
    <source>
        <dbReference type="EMBL" id="KAA8519113.1"/>
    </source>
</evidence>
<evidence type="ECO:0000256" key="1">
    <source>
        <dbReference type="SAM" id="MobiDB-lite"/>
    </source>
</evidence>
<reference evidence="2 3" key="1">
    <citation type="submission" date="2019-09" db="EMBL/GenBank/DDBJ databases">
        <title>A chromosome-level genome assembly of the Chinese tupelo Nyssa sinensis.</title>
        <authorList>
            <person name="Yang X."/>
            <person name="Kang M."/>
            <person name="Yang Y."/>
            <person name="Xiong H."/>
            <person name="Wang M."/>
            <person name="Zhang Z."/>
            <person name="Wang Z."/>
            <person name="Wu H."/>
            <person name="Ma T."/>
            <person name="Liu J."/>
            <person name="Xi Z."/>
        </authorList>
    </citation>
    <scope>NUCLEOTIDE SEQUENCE [LARGE SCALE GENOMIC DNA]</scope>
    <source>
        <strain evidence="2">J267</strain>
        <tissue evidence="2">Leaf</tissue>
    </source>
</reference>
<dbReference type="EMBL" id="CM018049">
    <property type="protein sequence ID" value="KAA8519113.1"/>
    <property type="molecule type" value="Genomic_DNA"/>
</dbReference>
<feature type="region of interest" description="Disordered" evidence="1">
    <location>
        <begin position="85"/>
        <end position="107"/>
    </location>
</feature>
<name>A0A5J4ZK25_9ASTE</name>
<evidence type="ECO:0000313" key="3">
    <source>
        <dbReference type="Proteomes" id="UP000325577"/>
    </source>
</evidence>
<accession>A0A5J4ZK25</accession>
<organism evidence="2 3">
    <name type="scientific">Nyssa sinensis</name>
    <dbReference type="NCBI Taxonomy" id="561372"/>
    <lineage>
        <taxon>Eukaryota</taxon>
        <taxon>Viridiplantae</taxon>
        <taxon>Streptophyta</taxon>
        <taxon>Embryophyta</taxon>
        <taxon>Tracheophyta</taxon>
        <taxon>Spermatophyta</taxon>
        <taxon>Magnoliopsida</taxon>
        <taxon>eudicotyledons</taxon>
        <taxon>Gunneridae</taxon>
        <taxon>Pentapetalae</taxon>
        <taxon>asterids</taxon>
        <taxon>Cornales</taxon>
        <taxon>Nyssaceae</taxon>
        <taxon>Nyssa</taxon>
    </lineage>
</organism>
<proteinExistence type="predicted"/>
<sequence>MRGRKSLNNGSYRGHGGGERGAWVGRGIQAQKQSFNSFDKVAFLDLRSAYVSHSKGLLADSKCAHLNQVICDNTKLPIKATHGVSPMDKASIQGGDGRSSQGIKESRNSAPEAYSSLALCGHERLPLKVQNGEYPLGNSEIHGGDWSLSQEEQKVKGMKLPSFSAQPYASNRGCLLKFKIVNTPWVIVRFMEVMRDLLKKSKKVKLMEFPIFPPSYMRQNGVVVTGSKFGLEFFYLVMAYDTLLVNQYTHSHAQEA</sequence>
<protein>
    <submittedName>
        <fullName evidence="2">Uncharacterized protein</fullName>
    </submittedName>
</protein>
<feature type="region of interest" description="Disordered" evidence="1">
    <location>
        <begin position="1"/>
        <end position="20"/>
    </location>
</feature>
<gene>
    <name evidence="2" type="ORF">F0562_013369</name>
</gene>
<keyword evidence="3" id="KW-1185">Reference proteome</keyword>